<dbReference type="OrthoDB" id="5537330at2759"/>
<gene>
    <name evidence="4" type="primary">ABSGL_08938.1 scaffold 10588</name>
</gene>
<organism evidence="4">
    <name type="scientific">Absidia glauca</name>
    <name type="common">Pin mould</name>
    <dbReference type="NCBI Taxonomy" id="4829"/>
    <lineage>
        <taxon>Eukaryota</taxon>
        <taxon>Fungi</taxon>
        <taxon>Fungi incertae sedis</taxon>
        <taxon>Mucoromycota</taxon>
        <taxon>Mucoromycotina</taxon>
        <taxon>Mucoromycetes</taxon>
        <taxon>Mucorales</taxon>
        <taxon>Cunninghamellaceae</taxon>
        <taxon>Absidia</taxon>
    </lineage>
</organism>
<dbReference type="EMBL" id="LT554051">
    <property type="protein sequence ID" value="SAM03120.1"/>
    <property type="molecule type" value="Genomic_DNA"/>
</dbReference>
<name>A0A163L0I5_ABSGL</name>
<feature type="domain" description="SDE2-like" evidence="3">
    <location>
        <begin position="77"/>
        <end position="178"/>
    </location>
</feature>
<dbReference type="SUPFAM" id="SSF69118">
    <property type="entry name" value="AhpD-like"/>
    <property type="match status" value="1"/>
</dbReference>
<protein>
    <recommendedName>
        <fullName evidence="3">SDE2-like domain-containing protein</fullName>
    </recommendedName>
</protein>
<feature type="coiled-coil region" evidence="1">
    <location>
        <begin position="104"/>
        <end position="138"/>
    </location>
</feature>
<evidence type="ECO:0000256" key="2">
    <source>
        <dbReference type="SAM" id="MobiDB-lite"/>
    </source>
</evidence>
<dbReference type="STRING" id="4829.A0A163L0I5"/>
<feature type="region of interest" description="Disordered" evidence="2">
    <location>
        <begin position="178"/>
        <end position="246"/>
    </location>
</feature>
<evidence type="ECO:0000313" key="5">
    <source>
        <dbReference type="Proteomes" id="UP000078561"/>
    </source>
</evidence>
<evidence type="ECO:0000256" key="1">
    <source>
        <dbReference type="SAM" id="Coils"/>
    </source>
</evidence>
<keyword evidence="1" id="KW-0175">Coiled coil</keyword>
<dbReference type="PANTHER" id="PTHR28180">
    <property type="entry name" value="CONSERVED MITOCHONDRIAL PROTEIN-RELATED"/>
    <property type="match status" value="1"/>
</dbReference>
<dbReference type="Pfam" id="PF22782">
    <property type="entry name" value="SDE2"/>
    <property type="match status" value="1"/>
</dbReference>
<feature type="compositionally biased region" description="Low complexity" evidence="2">
    <location>
        <begin position="186"/>
        <end position="199"/>
    </location>
</feature>
<evidence type="ECO:0000259" key="3">
    <source>
        <dbReference type="Pfam" id="PF22782"/>
    </source>
</evidence>
<dbReference type="InParanoid" id="A0A163L0I5"/>
<dbReference type="Gene3D" id="1.20.1290.10">
    <property type="entry name" value="AhpD-like"/>
    <property type="match status" value="1"/>
</dbReference>
<sequence length="537" mass="59483">MIHQAILNASPDTICLPFNSAQDTTVGDVKQRLCEDYTDGLGAVIVSSLGGKILSDDHVLFGSSNTEQLNLAIRLCGGKGGFGSMLRAQGGRMNAQKTTNFEACRDLQGRRIKTVNEAKKLEEELEALPLREQEKRERLEKKIAKALKEREPRKHLFDDNEFLDNREQMVEGVKNAVSDALKRSHPSSSASTSTVSESPAYKRQKTQSASTKKVAVSVFDDDDDSDEDDEDDEESDQEETTTSIPIKGKGKASTIKYAKLGDLACWVSVAAVCFQTPISGGYKVSSFWIGDGSFFFPLLLLLPNMALASLLSELPKVYKASTSITAEAWYIVAAVVITTLNRPQDIPQLYKQASTGLSSPTEQETLVLRLKEGIFKSSPIIGLPKVINALSQLNTAVPEDIKQRLPTQSSRPISEWQDVLEHRQRGAALFDKIYERHASRVRNNLEMDYPDLAQVALEDTYGRVLSPIDRVDALDTSFVVLVGLMVQDLPSQLKGHYYGAIHHGATDQQLGNLQIIVERLCQFYNHRDYCSLPSKIK</sequence>
<evidence type="ECO:0000313" key="4">
    <source>
        <dbReference type="EMBL" id="SAM03120.1"/>
    </source>
</evidence>
<dbReference type="Proteomes" id="UP000078561">
    <property type="component" value="Unassembled WGS sequence"/>
</dbReference>
<feature type="compositionally biased region" description="Acidic residues" evidence="2">
    <location>
        <begin position="219"/>
        <end position="239"/>
    </location>
</feature>
<dbReference type="InterPro" id="IPR053822">
    <property type="entry name" value="SDE2-like_dom"/>
</dbReference>
<dbReference type="InterPro" id="IPR052999">
    <property type="entry name" value="PTS1_Protein"/>
</dbReference>
<reference evidence="4" key="1">
    <citation type="submission" date="2016-04" db="EMBL/GenBank/DDBJ databases">
        <authorList>
            <person name="Evans L.H."/>
            <person name="Alamgir A."/>
            <person name="Owens N."/>
            <person name="Weber N.D."/>
            <person name="Virtaneva K."/>
            <person name="Barbian K."/>
            <person name="Babar A."/>
            <person name="Rosenke K."/>
        </authorList>
    </citation>
    <scope>NUCLEOTIDE SEQUENCE [LARGE SCALE GENOMIC DNA]</scope>
    <source>
        <strain evidence="4">CBS 101.48</strain>
    </source>
</reference>
<proteinExistence type="predicted"/>
<dbReference type="AlphaFoldDB" id="A0A163L0I5"/>
<dbReference type="InterPro" id="IPR029032">
    <property type="entry name" value="AhpD-like"/>
</dbReference>
<accession>A0A163L0I5</accession>
<keyword evidence="5" id="KW-1185">Reference proteome</keyword>
<dbReference type="PANTHER" id="PTHR28180:SF2">
    <property type="entry name" value="PEROXISOMAL PROTEIN 2"/>
    <property type="match status" value="1"/>
</dbReference>